<comment type="cofactor">
    <cofactor evidence="1 8">
        <name>heme</name>
        <dbReference type="ChEBI" id="CHEBI:30413"/>
    </cofactor>
</comment>
<dbReference type="SUPFAM" id="SSF48264">
    <property type="entry name" value="Cytochrome P450"/>
    <property type="match status" value="1"/>
</dbReference>
<organism evidence="10 11">
    <name type="scientific">Lachnellula cervina</name>
    <dbReference type="NCBI Taxonomy" id="1316786"/>
    <lineage>
        <taxon>Eukaryota</taxon>
        <taxon>Fungi</taxon>
        <taxon>Dikarya</taxon>
        <taxon>Ascomycota</taxon>
        <taxon>Pezizomycotina</taxon>
        <taxon>Leotiomycetes</taxon>
        <taxon>Helotiales</taxon>
        <taxon>Lachnaceae</taxon>
        <taxon>Lachnellula</taxon>
    </lineage>
</organism>
<evidence type="ECO:0000256" key="2">
    <source>
        <dbReference type="ARBA" id="ARBA00010617"/>
    </source>
</evidence>
<evidence type="ECO:0000256" key="7">
    <source>
        <dbReference type="ARBA" id="ARBA00023033"/>
    </source>
</evidence>
<accession>A0A7D8USY9</accession>
<sequence length="495" mass="55850">MTDITFTKGLVAFFVSLIFYPITLAIYNLYFHPLSSLPGPILWRAFQFPYLSSLLSGRLPYAIQSLHSQYGPVVRVAPNELSFIDPDAWKDIYSRKEFRRPPQWGSRPPGTEVHNLISAPVAEHTRFRRALAPAFSSQAVKAQEPLITSYVDTLIQKLRMKVEGQSNETVVDFVSWINFTTFDIISDLGWGTSFRGLEHQEYHPWITVILQFKAILIGSSIGYYPLLNALVPYVTPKSALAGLNLVFGMARENVQARLKMQTERPDVMSFMEKGDLTEEEIVSNSTVLIVAGSETLTTALVGTMHHLLENSDKLERLVKEVRGVFENEKDIDGQTTTKMTYLTAVLQEGMRLCPPIPDNLHREVPAPGAIIAGIWLPGGTAVGVPCYSMFRSDENFERAGEFIPERWLEGEGFVGDKKDVFHPFGVGPSGCMGQPLAWVEMRMILARLLWNFDFKIPEGRKLGRWTDQDILWAWDKVPLNVGICLAARRKLEMLH</sequence>
<dbReference type="OrthoDB" id="1470350at2759"/>
<dbReference type="Proteomes" id="UP000481288">
    <property type="component" value="Unassembled WGS sequence"/>
</dbReference>
<name>A0A7D8USY9_9HELO</name>
<gene>
    <name evidence="10" type="primary">aclL_3</name>
    <name evidence="10" type="ORF">LCER1_G002732</name>
</gene>
<dbReference type="Gene3D" id="1.10.630.10">
    <property type="entry name" value="Cytochrome P450"/>
    <property type="match status" value="1"/>
</dbReference>
<protein>
    <submittedName>
        <fullName evidence="10">Cytochrome P450 monooxygenase aclL</fullName>
    </submittedName>
</protein>
<dbReference type="PRINTS" id="PR00385">
    <property type="entry name" value="P450"/>
</dbReference>
<dbReference type="EMBL" id="QGMG01000140">
    <property type="protein sequence ID" value="TVY56705.1"/>
    <property type="molecule type" value="Genomic_DNA"/>
</dbReference>
<evidence type="ECO:0000256" key="9">
    <source>
        <dbReference type="SAM" id="Phobius"/>
    </source>
</evidence>
<dbReference type="InterPro" id="IPR001128">
    <property type="entry name" value="Cyt_P450"/>
</dbReference>
<comment type="caution">
    <text evidence="10">The sequence shown here is derived from an EMBL/GenBank/DDBJ whole genome shotgun (WGS) entry which is preliminary data.</text>
</comment>
<comment type="similarity">
    <text evidence="2">Belongs to the cytochrome P450 family.</text>
</comment>
<evidence type="ECO:0000256" key="1">
    <source>
        <dbReference type="ARBA" id="ARBA00001971"/>
    </source>
</evidence>
<dbReference type="GO" id="GO:0005506">
    <property type="term" value="F:iron ion binding"/>
    <property type="evidence" value="ECO:0007669"/>
    <property type="project" value="InterPro"/>
</dbReference>
<dbReference type="InterPro" id="IPR050121">
    <property type="entry name" value="Cytochrome_P450_monoxygenase"/>
</dbReference>
<evidence type="ECO:0000256" key="4">
    <source>
        <dbReference type="ARBA" id="ARBA00022723"/>
    </source>
</evidence>
<evidence type="ECO:0000313" key="10">
    <source>
        <dbReference type="EMBL" id="TVY56705.1"/>
    </source>
</evidence>
<dbReference type="Pfam" id="PF00067">
    <property type="entry name" value="p450"/>
    <property type="match status" value="1"/>
</dbReference>
<keyword evidence="11" id="KW-1185">Reference proteome</keyword>
<keyword evidence="4 8" id="KW-0479">Metal-binding</keyword>
<keyword evidence="9" id="KW-1133">Transmembrane helix</keyword>
<dbReference type="InterPro" id="IPR036396">
    <property type="entry name" value="Cyt_P450_sf"/>
</dbReference>
<dbReference type="CDD" id="cd11058">
    <property type="entry name" value="CYP60B-like"/>
    <property type="match status" value="1"/>
</dbReference>
<dbReference type="GO" id="GO:0016705">
    <property type="term" value="F:oxidoreductase activity, acting on paired donors, with incorporation or reduction of molecular oxygen"/>
    <property type="evidence" value="ECO:0007669"/>
    <property type="project" value="InterPro"/>
</dbReference>
<keyword evidence="6 8" id="KW-0408">Iron</keyword>
<dbReference type="PANTHER" id="PTHR24305">
    <property type="entry name" value="CYTOCHROME P450"/>
    <property type="match status" value="1"/>
</dbReference>
<proteinExistence type="inferred from homology"/>
<dbReference type="PRINTS" id="PR00463">
    <property type="entry name" value="EP450I"/>
</dbReference>
<keyword evidence="5" id="KW-0560">Oxidoreductase</keyword>
<feature type="binding site" description="axial binding residue" evidence="8">
    <location>
        <position position="431"/>
    </location>
    <ligand>
        <name>heme</name>
        <dbReference type="ChEBI" id="CHEBI:30413"/>
    </ligand>
    <ligandPart>
        <name>Fe</name>
        <dbReference type="ChEBI" id="CHEBI:18248"/>
    </ligandPart>
</feature>
<evidence type="ECO:0000313" key="11">
    <source>
        <dbReference type="Proteomes" id="UP000481288"/>
    </source>
</evidence>
<feature type="transmembrane region" description="Helical" evidence="9">
    <location>
        <begin position="12"/>
        <end position="31"/>
    </location>
</feature>
<dbReference type="GO" id="GO:0020037">
    <property type="term" value="F:heme binding"/>
    <property type="evidence" value="ECO:0007669"/>
    <property type="project" value="InterPro"/>
</dbReference>
<keyword evidence="9" id="KW-0812">Transmembrane</keyword>
<dbReference type="GO" id="GO:0004497">
    <property type="term" value="F:monooxygenase activity"/>
    <property type="evidence" value="ECO:0007669"/>
    <property type="project" value="UniProtKB-KW"/>
</dbReference>
<keyword evidence="9" id="KW-0472">Membrane</keyword>
<evidence type="ECO:0000256" key="5">
    <source>
        <dbReference type="ARBA" id="ARBA00023002"/>
    </source>
</evidence>
<keyword evidence="7 10" id="KW-0503">Monooxygenase</keyword>
<dbReference type="InterPro" id="IPR002401">
    <property type="entry name" value="Cyt_P450_E_grp-I"/>
</dbReference>
<evidence type="ECO:0000256" key="8">
    <source>
        <dbReference type="PIRSR" id="PIRSR602401-1"/>
    </source>
</evidence>
<dbReference type="AlphaFoldDB" id="A0A7D8USY9"/>
<evidence type="ECO:0000256" key="6">
    <source>
        <dbReference type="ARBA" id="ARBA00023004"/>
    </source>
</evidence>
<keyword evidence="3 8" id="KW-0349">Heme</keyword>
<reference evidence="10 11" key="1">
    <citation type="submission" date="2018-05" db="EMBL/GenBank/DDBJ databases">
        <title>Whole genome sequencing for identification of molecular markers to develop diagnostic detection tools for the regulated plant pathogen Lachnellula willkommii.</title>
        <authorList>
            <person name="Giroux E."/>
            <person name="Bilodeau G."/>
        </authorList>
    </citation>
    <scope>NUCLEOTIDE SEQUENCE [LARGE SCALE GENOMIC DNA]</scope>
    <source>
        <strain evidence="10 11">CBS 625.97</strain>
    </source>
</reference>
<dbReference type="PANTHER" id="PTHR24305:SF29">
    <property type="entry name" value="BENZOATE-PARA-HYDROXYLASE"/>
    <property type="match status" value="1"/>
</dbReference>
<evidence type="ECO:0000256" key="3">
    <source>
        <dbReference type="ARBA" id="ARBA00022617"/>
    </source>
</evidence>